<feature type="non-terminal residue" evidence="1">
    <location>
        <position position="1"/>
    </location>
</feature>
<gene>
    <name evidence="1" type="ORF">BD626DRAFT_412349</name>
</gene>
<protein>
    <recommendedName>
        <fullName evidence="3">BTB domain-containing protein</fullName>
    </recommendedName>
</protein>
<evidence type="ECO:0000313" key="2">
    <source>
        <dbReference type="Proteomes" id="UP000320762"/>
    </source>
</evidence>
<evidence type="ECO:0000313" key="1">
    <source>
        <dbReference type="EMBL" id="TRM57299.1"/>
    </source>
</evidence>
<comment type="caution">
    <text evidence="1">The sequence shown here is derived from an EMBL/GenBank/DDBJ whole genome shotgun (WGS) entry which is preliminary data.</text>
</comment>
<dbReference type="OrthoDB" id="3184970at2759"/>
<dbReference type="Proteomes" id="UP000320762">
    <property type="component" value="Unassembled WGS sequence"/>
</dbReference>
<evidence type="ECO:0008006" key="3">
    <source>
        <dbReference type="Google" id="ProtNLM"/>
    </source>
</evidence>
<sequence>SSTDGDIIVFRSVDHVLFNINRLNLRVVTDGPFAEDFAVSPGEVVELTEHSETLEFLFQFVYPVHPVLENIPIETLCDIAEAAEKYRMAPAMSVCYIRMKLEYKTSPLRVMAYAHRHGYLELLDLTAPLSVGIPVSQVLAAPVSPSLFISWASYNDAWAQVLRKSHVESRMRYGHGRDDIDCMIWKDIVYTLEGRLGDDRGLAWLTDLDALFADLEEKGGKCAWTPANAPVASPKCCQAQLQHWRNDLKKNIEAIQSLSTTGDAQ</sequence>
<keyword evidence="2" id="KW-1185">Reference proteome</keyword>
<organism evidence="1 2">
    <name type="scientific">Schizophyllum amplum</name>
    <dbReference type="NCBI Taxonomy" id="97359"/>
    <lineage>
        <taxon>Eukaryota</taxon>
        <taxon>Fungi</taxon>
        <taxon>Dikarya</taxon>
        <taxon>Basidiomycota</taxon>
        <taxon>Agaricomycotina</taxon>
        <taxon>Agaricomycetes</taxon>
        <taxon>Agaricomycetidae</taxon>
        <taxon>Agaricales</taxon>
        <taxon>Schizophyllaceae</taxon>
        <taxon>Schizophyllum</taxon>
    </lineage>
</organism>
<dbReference type="AlphaFoldDB" id="A0A550BXM2"/>
<reference evidence="1 2" key="1">
    <citation type="journal article" date="2019" name="New Phytol.">
        <title>Comparative genomics reveals unique wood-decay strategies and fruiting body development in the Schizophyllaceae.</title>
        <authorList>
            <person name="Almasi E."/>
            <person name="Sahu N."/>
            <person name="Krizsan K."/>
            <person name="Balint B."/>
            <person name="Kovacs G.M."/>
            <person name="Kiss B."/>
            <person name="Cseklye J."/>
            <person name="Drula E."/>
            <person name="Henrissat B."/>
            <person name="Nagy I."/>
            <person name="Chovatia M."/>
            <person name="Adam C."/>
            <person name="LaButti K."/>
            <person name="Lipzen A."/>
            <person name="Riley R."/>
            <person name="Grigoriev I.V."/>
            <person name="Nagy L.G."/>
        </authorList>
    </citation>
    <scope>NUCLEOTIDE SEQUENCE [LARGE SCALE GENOMIC DNA]</scope>
    <source>
        <strain evidence="1 2">NL-1724</strain>
    </source>
</reference>
<accession>A0A550BXM2</accession>
<proteinExistence type="predicted"/>
<name>A0A550BXM2_9AGAR</name>
<dbReference type="STRING" id="97359.A0A550BXM2"/>
<dbReference type="EMBL" id="VDMD01000049">
    <property type="protein sequence ID" value="TRM57299.1"/>
    <property type="molecule type" value="Genomic_DNA"/>
</dbReference>